<sequence>MFMSIFSSFDALCAESVGRKVSLSDFAPPPSNAIERVPGGGGSVKIDDLKKGKEANSSSQPEKKAEDRRRMRALRFAPEFDGVYSFETIVGY</sequence>
<dbReference type="PANTHER" id="PTHR33641">
    <property type="entry name" value="OS06G0133500 PROTEIN"/>
    <property type="match status" value="1"/>
</dbReference>
<proteinExistence type="predicted"/>
<accession>A0A2G9FZB2</accession>
<dbReference type="EMBL" id="NKXS01008432">
    <property type="protein sequence ID" value="PIM98403.1"/>
    <property type="molecule type" value="Genomic_DNA"/>
</dbReference>
<reference evidence="3" key="1">
    <citation type="journal article" date="2018" name="Gigascience">
        <title>Genome assembly of the Pink Ipe (Handroanthus impetiginosus, Bignoniaceae), a highly valued, ecologically keystone Neotropical timber forest tree.</title>
        <authorList>
            <person name="Silva-Junior O.B."/>
            <person name="Grattapaglia D."/>
            <person name="Novaes E."/>
            <person name="Collevatti R.G."/>
        </authorList>
    </citation>
    <scope>NUCLEOTIDE SEQUENCE [LARGE SCALE GENOMIC DNA]</scope>
    <source>
        <strain evidence="3">cv. UFG-1</strain>
    </source>
</reference>
<organism evidence="2 3">
    <name type="scientific">Handroanthus impetiginosus</name>
    <dbReference type="NCBI Taxonomy" id="429701"/>
    <lineage>
        <taxon>Eukaryota</taxon>
        <taxon>Viridiplantae</taxon>
        <taxon>Streptophyta</taxon>
        <taxon>Embryophyta</taxon>
        <taxon>Tracheophyta</taxon>
        <taxon>Spermatophyta</taxon>
        <taxon>Magnoliopsida</taxon>
        <taxon>eudicotyledons</taxon>
        <taxon>Gunneridae</taxon>
        <taxon>Pentapetalae</taxon>
        <taxon>asterids</taxon>
        <taxon>lamiids</taxon>
        <taxon>Lamiales</taxon>
        <taxon>Bignoniaceae</taxon>
        <taxon>Crescentiina</taxon>
        <taxon>Tabebuia alliance</taxon>
        <taxon>Handroanthus</taxon>
    </lineage>
</organism>
<dbReference type="Proteomes" id="UP000231279">
    <property type="component" value="Unassembled WGS sequence"/>
</dbReference>
<evidence type="ECO:0000313" key="2">
    <source>
        <dbReference type="EMBL" id="PIM98403.1"/>
    </source>
</evidence>
<protein>
    <submittedName>
        <fullName evidence="2">Uncharacterized protein</fullName>
    </submittedName>
</protein>
<evidence type="ECO:0000313" key="3">
    <source>
        <dbReference type="Proteomes" id="UP000231279"/>
    </source>
</evidence>
<name>A0A2G9FZB2_9LAMI</name>
<evidence type="ECO:0000256" key="1">
    <source>
        <dbReference type="SAM" id="MobiDB-lite"/>
    </source>
</evidence>
<comment type="caution">
    <text evidence="2">The sequence shown here is derived from an EMBL/GenBank/DDBJ whole genome shotgun (WGS) entry which is preliminary data.</text>
</comment>
<dbReference type="OrthoDB" id="751010at2759"/>
<dbReference type="PANTHER" id="PTHR33641:SF16">
    <property type="entry name" value="AVR9_CF-9 RAPIDLY ELICITED PROTEIN"/>
    <property type="match status" value="1"/>
</dbReference>
<feature type="compositionally biased region" description="Basic and acidic residues" evidence="1">
    <location>
        <begin position="45"/>
        <end position="54"/>
    </location>
</feature>
<gene>
    <name evidence="2" type="ORF">CDL12_29117</name>
</gene>
<dbReference type="AlphaFoldDB" id="A0A2G9FZB2"/>
<keyword evidence="3" id="KW-1185">Reference proteome</keyword>
<feature type="region of interest" description="Disordered" evidence="1">
    <location>
        <begin position="22"/>
        <end position="70"/>
    </location>
</feature>